<evidence type="ECO:0000256" key="3">
    <source>
        <dbReference type="ARBA" id="ARBA00022106"/>
    </source>
</evidence>
<sequence>MNGKSEFLGTQNINSLLWKLSAPAIIGLLVHAFYNLVDTFFVGRALGEQSVLGIAGISIAFPLQMIIMAVSIGIGVGGSSVISRMLGAKDVDKAEKTLGNVFLYTLAASILLPILFFSNVDAILNLFGATADNLPYARDYSVVILQGTFAFTFGFVLNNLVRAEGNAKVAMNNMVFSGLLNIVLDAILIFGFDMGIRGAAIATVLAQLAGTAYLVHYYIAGKSPLKLRMRNIVPEYVALREITFIGFGSFVMGASSSLMMLVLNNVLAFYGGDLSIAVFGIASRMLMLILMPIIGVSHGLQPIVGYNYGAQNFTRVNESIKLSLKITTVIGFLGFAVLFMFPGTFFRIFSTDTDLITNGETALRIMVLATPVIGMNVISTTVFQAIGKARPSFILSMCRQILFLIPLVILLPRYLDLSGVWMAFPLSDIMAGLLSAFLITKEYRHFQSKAGHLS</sequence>
<comment type="subcellular location">
    <subcellularLocation>
        <location evidence="1">Cell membrane</location>
        <topology evidence="1">Multi-pass membrane protein</topology>
    </subcellularLocation>
</comment>
<dbReference type="AlphaFoldDB" id="A0AAE3KVJ8"/>
<dbReference type="PANTHER" id="PTHR43823:SF3">
    <property type="entry name" value="MULTIDRUG EXPORT PROTEIN MEPA"/>
    <property type="match status" value="1"/>
</dbReference>
<evidence type="ECO:0000256" key="7">
    <source>
        <dbReference type="ARBA" id="ARBA00022989"/>
    </source>
</evidence>
<comment type="similarity">
    <text evidence="2">Belongs to the multi antimicrobial extrusion (MATE) (TC 2.A.66.1) family. MepA subfamily.</text>
</comment>
<evidence type="ECO:0000313" key="12">
    <source>
        <dbReference type="Proteomes" id="UP001206983"/>
    </source>
</evidence>
<evidence type="ECO:0000256" key="8">
    <source>
        <dbReference type="ARBA" id="ARBA00023136"/>
    </source>
</evidence>
<dbReference type="InterPro" id="IPR048279">
    <property type="entry name" value="MdtK-like"/>
</dbReference>
<feature type="transmembrane region" description="Helical" evidence="10">
    <location>
        <begin position="173"/>
        <end position="192"/>
    </location>
</feature>
<dbReference type="GO" id="GO:0015297">
    <property type="term" value="F:antiporter activity"/>
    <property type="evidence" value="ECO:0007669"/>
    <property type="project" value="InterPro"/>
</dbReference>
<organism evidence="11 12">
    <name type="scientific">Methanolobus chelungpuianus</name>
    <dbReference type="NCBI Taxonomy" id="502115"/>
    <lineage>
        <taxon>Archaea</taxon>
        <taxon>Methanobacteriati</taxon>
        <taxon>Methanobacteriota</taxon>
        <taxon>Stenosarchaea group</taxon>
        <taxon>Methanomicrobia</taxon>
        <taxon>Methanosarcinales</taxon>
        <taxon>Methanosarcinaceae</taxon>
        <taxon>Methanolobus</taxon>
    </lineage>
</organism>
<dbReference type="PANTHER" id="PTHR43823">
    <property type="entry name" value="SPORULATION PROTEIN YKVU"/>
    <property type="match status" value="1"/>
</dbReference>
<keyword evidence="4" id="KW-0813">Transport</keyword>
<dbReference type="NCBIfam" id="TIGR00797">
    <property type="entry name" value="matE"/>
    <property type="match status" value="1"/>
</dbReference>
<evidence type="ECO:0000313" key="11">
    <source>
        <dbReference type="EMBL" id="MCQ6961880.1"/>
    </source>
</evidence>
<dbReference type="PIRSF" id="PIRSF006603">
    <property type="entry name" value="DinF"/>
    <property type="match status" value="1"/>
</dbReference>
<keyword evidence="9" id="KW-0046">Antibiotic resistance</keyword>
<feature type="transmembrane region" description="Helical" evidence="10">
    <location>
        <begin position="98"/>
        <end position="120"/>
    </location>
</feature>
<keyword evidence="6 10" id="KW-0812">Transmembrane</keyword>
<evidence type="ECO:0000256" key="10">
    <source>
        <dbReference type="SAM" id="Phobius"/>
    </source>
</evidence>
<dbReference type="CDD" id="cd13143">
    <property type="entry name" value="MATE_MepA_like"/>
    <property type="match status" value="1"/>
</dbReference>
<feature type="transmembrane region" description="Helical" evidence="10">
    <location>
        <begin position="140"/>
        <end position="161"/>
    </location>
</feature>
<keyword evidence="8 10" id="KW-0472">Membrane</keyword>
<dbReference type="InterPro" id="IPR002528">
    <property type="entry name" value="MATE_fam"/>
</dbReference>
<feature type="transmembrane region" description="Helical" evidence="10">
    <location>
        <begin position="54"/>
        <end position="77"/>
    </location>
</feature>
<evidence type="ECO:0000256" key="4">
    <source>
        <dbReference type="ARBA" id="ARBA00022448"/>
    </source>
</evidence>
<keyword evidence="12" id="KW-1185">Reference proteome</keyword>
<protein>
    <recommendedName>
        <fullName evidence="3">Multidrug export protein MepA</fullName>
    </recommendedName>
</protein>
<keyword evidence="7 10" id="KW-1133">Transmembrane helix</keyword>
<dbReference type="Proteomes" id="UP001206983">
    <property type="component" value="Unassembled WGS sequence"/>
</dbReference>
<dbReference type="GO" id="GO:0042910">
    <property type="term" value="F:xenobiotic transmembrane transporter activity"/>
    <property type="evidence" value="ECO:0007669"/>
    <property type="project" value="InterPro"/>
</dbReference>
<evidence type="ECO:0000256" key="1">
    <source>
        <dbReference type="ARBA" id="ARBA00004651"/>
    </source>
</evidence>
<keyword evidence="5" id="KW-1003">Cell membrane</keyword>
<dbReference type="GO" id="GO:0005886">
    <property type="term" value="C:plasma membrane"/>
    <property type="evidence" value="ECO:0007669"/>
    <property type="project" value="UniProtKB-SubCell"/>
</dbReference>
<reference evidence="11 12" key="1">
    <citation type="journal article" date="2011" name="Appl. Environ. Microbiol.">
        <title>Methanogenic archaea isolated from Taiwan's Chelungpu fault.</title>
        <authorList>
            <person name="Wu S.Y."/>
            <person name="Lai M.C."/>
        </authorList>
    </citation>
    <scope>NUCLEOTIDE SEQUENCE [LARGE SCALE GENOMIC DNA]</scope>
    <source>
        <strain evidence="11 12">St545Mb</strain>
    </source>
</reference>
<feature type="transmembrane region" description="Helical" evidence="10">
    <location>
        <begin position="16"/>
        <end position="34"/>
    </location>
</feature>
<feature type="transmembrane region" description="Helical" evidence="10">
    <location>
        <begin position="393"/>
        <end position="414"/>
    </location>
</feature>
<evidence type="ECO:0000256" key="2">
    <source>
        <dbReference type="ARBA" id="ARBA00008417"/>
    </source>
</evidence>
<gene>
    <name evidence="11" type="ORF">PV02_01435</name>
</gene>
<evidence type="ECO:0000256" key="6">
    <source>
        <dbReference type="ARBA" id="ARBA00022692"/>
    </source>
</evidence>
<dbReference type="InterPro" id="IPR045070">
    <property type="entry name" value="MATE_MepA-like"/>
</dbReference>
<dbReference type="EMBL" id="JTEO01000002">
    <property type="protein sequence ID" value="MCQ6961880.1"/>
    <property type="molecule type" value="Genomic_DNA"/>
</dbReference>
<feature type="transmembrane region" description="Helical" evidence="10">
    <location>
        <begin position="242"/>
        <end position="262"/>
    </location>
</feature>
<comment type="caution">
    <text evidence="11">The sequence shown here is derived from an EMBL/GenBank/DDBJ whole genome shotgun (WGS) entry which is preliminary data.</text>
</comment>
<proteinExistence type="inferred from homology"/>
<accession>A0AAE3KVJ8</accession>
<dbReference type="Pfam" id="PF01554">
    <property type="entry name" value="MatE"/>
    <property type="match status" value="2"/>
</dbReference>
<feature type="transmembrane region" description="Helical" evidence="10">
    <location>
        <begin position="322"/>
        <end position="341"/>
    </location>
</feature>
<feature type="transmembrane region" description="Helical" evidence="10">
    <location>
        <begin position="420"/>
        <end position="439"/>
    </location>
</feature>
<name>A0AAE3KVJ8_9EURY</name>
<feature type="transmembrane region" description="Helical" evidence="10">
    <location>
        <begin position="198"/>
        <end position="221"/>
    </location>
</feature>
<feature type="transmembrane region" description="Helical" evidence="10">
    <location>
        <begin position="361"/>
        <end position="386"/>
    </location>
</feature>
<dbReference type="GO" id="GO:0046677">
    <property type="term" value="P:response to antibiotic"/>
    <property type="evidence" value="ECO:0007669"/>
    <property type="project" value="UniProtKB-KW"/>
</dbReference>
<dbReference type="InterPro" id="IPR051327">
    <property type="entry name" value="MATE_MepA_subfamily"/>
</dbReference>
<evidence type="ECO:0000256" key="5">
    <source>
        <dbReference type="ARBA" id="ARBA00022475"/>
    </source>
</evidence>
<evidence type="ECO:0000256" key="9">
    <source>
        <dbReference type="ARBA" id="ARBA00023251"/>
    </source>
</evidence>